<name>A0AAD6YM61_9AGAR</name>
<comment type="caution">
    <text evidence="2">The sequence shown here is derived from an EMBL/GenBank/DDBJ whole genome shotgun (WGS) entry which is preliminary data.</text>
</comment>
<keyword evidence="3" id="KW-1185">Reference proteome</keyword>
<dbReference type="InterPro" id="IPR047142">
    <property type="entry name" value="OryJ/VirC-like"/>
</dbReference>
<evidence type="ECO:0000313" key="3">
    <source>
        <dbReference type="Proteomes" id="UP001219525"/>
    </source>
</evidence>
<dbReference type="AlphaFoldDB" id="A0AAD6YM61"/>
<dbReference type="InterPro" id="IPR014710">
    <property type="entry name" value="RmlC-like_jellyroll"/>
</dbReference>
<evidence type="ECO:0000313" key="2">
    <source>
        <dbReference type="EMBL" id="KAJ7223291.1"/>
    </source>
</evidence>
<dbReference type="PANTHER" id="PTHR36156:SF2">
    <property type="entry name" value="CUPIN TYPE-2 DOMAIN-CONTAINING PROTEIN"/>
    <property type="match status" value="1"/>
</dbReference>
<protein>
    <recommendedName>
        <fullName evidence="4">Cupin 2 conserved barrel domain-containing protein</fullName>
    </recommendedName>
</protein>
<reference evidence="2" key="1">
    <citation type="submission" date="2023-03" db="EMBL/GenBank/DDBJ databases">
        <title>Massive genome expansion in bonnet fungi (Mycena s.s.) driven by repeated elements and novel gene families across ecological guilds.</title>
        <authorList>
            <consortium name="Lawrence Berkeley National Laboratory"/>
            <person name="Harder C.B."/>
            <person name="Miyauchi S."/>
            <person name="Viragh M."/>
            <person name="Kuo A."/>
            <person name="Thoen E."/>
            <person name="Andreopoulos B."/>
            <person name="Lu D."/>
            <person name="Skrede I."/>
            <person name="Drula E."/>
            <person name="Henrissat B."/>
            <person name="Morin E."/>
            <person name="Kohler A."/>
            <person name="Barry K."/>
            <person name="LaButti K."/>
            <person name="Morin E."/>
            <person name="Salamov A."/>
            <person name="Lipzen A."/>
            <person name="Mereny Z."/>
            <person name="Hegedus B."/>
            <person name="Baldrian P."/>
            <person name="Stursova M."/>
            <person name="Weitz H."/>
            <person name="Taylor A."/>
            <person name="Grigoriev I.V."/>
            <person name="Nagy L.G."/>
            <person name="Martin F."/>
            <person name="Kauserud H."/>
        </authorList>
    </citation>
    <scope>NUCLEOTIDE SEQUENCE</scope>
    <source>
        <strain evidence="2">9144</strain>
    </source>
</reference>
<evidence type="ECO:0008006" key="4">
    <source>
        <dbReference type="Google" id="ProtNLM"/>
    </source>
</evidence>
<accession>A0AAD6YM61</accession>
<dbReference type="Gene3D" id="2.60.120.10">
    <property type="entry name" value="Jelly Rolls"/>
    <property type="match status" value="1"/>
</dbReference>
<feature type="region of interest" description="Disordered" evidence="1">
    <location>
        <begin position="43"/>
        <end position="63"/>
    </location>
</feature>
<dbReference type="EMBL" id="JARJCW010000006">
    <property type="protein sequence ID" value="KAJ7223291.1"/>
    <property type="molecule type" value="Genomic_DNA"/>
</dbReference>
<sequence>MSTGHNAAGKSTALVDAVQPAQLRPGEISPFYDLHYSLHRRVAPAHRQRDRARAVGRRDPGAPAPGAVQPAWVYLPVLRAGAGGGHGGEMAWRGTMTLELEGGERLTLHEGDTVVQRGTMHTWRNETTEWAKMYFVMLGANPIEITGKKLEEELHWRKADT</sequence>
<dbReference type="InterPro" id="IPR011051">
    <property type="entry name" value="RmlC_Cupin_sf"/>
</dbReference>
<dbReference type="PANTHER" id="PTHR36156">
    <property type="entry name" value="SLR2101 PROTEIN"/>
    <property type="match status" value="1"/>
</dbReference>
<dbReference type="Proteomes" id="UP001219525">
    <property type="component" value="Unassembled WGS sequence"/>
</dbReference>
<evidence type="ECO:0000256" key="1">
    <source>
        <dbReference type="SAM" id="MobiDB-lite"/>
    </source>
</evidence>
<feature type="compositionally biased region" description="Basic and acidic residues" evidence="1">
    <location>
        <begin position="51"/>
        <end position="60"/>
    </location>
</feature>
<gene>
    <name evidence="2" type="ORF">GGX14DRAFT_387617</name>
</gene>
<organism evidence="2 3">
    <name type="scientific">Mycena pura</name>
    <dbReference type="NCBI Taxonomy" id="153505"/>
    <lineage>
        <taxon>Eukaryota</taxon>
        <taxon>Fungi</taxon>
        <taxon>Dikarya</taxon>
        <taxon>Basidiomycota</taxon>
        <taxon>Agaricomycotina</taxon>
        <taxon>Agaricomycetes</taxon>
        <taxon>Agaricomycetidae</taxon>
        <taxon>Agaricales</taxon>
        <taxon>Marasmiineae</taxon>
        <taxon>Mycenaceae</taxon>
        <taxon>Mycena</taxon>
    </lineage>
</organism>
<dbReference type="SUPFAM" id="SSF51182">
    <property type="entry name" value="RmlC-like cupins"/>
    <property type="match status" value="1"/>
</dbReference>
<proteinExistence type="predicted"/>